<dbReference type="PANTHER" id="PTHR10642">
    <property type="entry name" value="RIBONUCLEASE H1"/>
    <property type="match status" value="1"/>
</dbReference>
<dbReference type="Gene3D" id="3.30.420.10">
    <property type="entry name" value="Ribonuclease H-like superfamily/Ribonuclease H"/>
    <property type="match status" value="1"/>
</dbReference>
<keyword evidence="10" id="KW-1185">Reference proteome</keyword>
<keyword evidence="6" id="KW-0255">Endonuclease</keyword>
<evidence type="ECO:0000259" key="8">
    <source>
        <dbReference type="PROSITE" id="PS50879"/>
    </source>
</evidence>
<feature type="domain" description="RNase H type-1" evidence="8">
    <location>
        <begin position="1"/>
        <end position="165"/>
    </location>
</feature>
<dbReference type="PROSITE" id="PS50879">
    <property type="entry name" value="RNASE_H_1"/>
    <property type="match status" value="1"/>
</dbReference>
<accession>A0ABR4GPC5</accession>
<evidence type="ECO:0000256" key="6">
    <source>
        <dbReference type="ARBA" id="ARBA00022759"/>
    </source>
</evidence>
<keyword evidence="7" id="KW-0378">Hydrolase</keyword>
<dbReference type="InterPro" id="IPR002156">
    <property type="entry name" value="RNaseH_domain"/>
</dbReference>
<keyword evidence="4" id="KW-0540">Nuclease</keyword>
<evidence type="ECO:0000256" key="4">
    <source>
        <dbReference type="ARBA" id="ARBA00022722"/>
    </source>
</evidence>
<comment type="caution">
    <text evidence="9">The sequence shown here is derived from an EMBL/GenBank/DDBJ whole genome shotgun (WGS) entry which is preliminary data.</text>
</comment>
<evidence type="ECO:0000256" key="1">
    <source>
        <dbReference type="ARBA" id="ARBA00000077"/>
    </source>
</evidence>
<gene>
    <name evidence="9" type="ORF">BJX66DRAFT_101615</name>
</gene>
<comment type="similarity">
    <text evidence="2">Belongs to the RNase H family.</text>
</comment>
<dbReference type="EMBL" id="JBFTWV010000002">
    <property type="protein sequence ID" value="KAL2800862.1"/>
    <property type="molecule type" value="Genomic_DNA"/>
</dbReference>
<dbReference type="PANTHER" id="PTHR10642:SF26">
    <property type="entry name" value="RIBONUCLEASE H1"/>
    <property type="match status" value="1"/>
</dbReference>
<dbReference type="InterPro" id="IPR050092">
    <property type="entry name" value="RNase_H"/>
</dbReference>
<evidence type="ECO:0000256" key="5">
    <source>
        <dbReference type="ARBA" id="ARBA00022723"/>
    </source>
</evidence>
<proteinExistence type="inferred from homology"/>
<evidence type="ECO:0000256" key="3">
    <source>
        <dbReference type="ARBA" id="ARBA00012180"/>
    </source>
</evidence>
<evidence type="ECO:0000256" key="2">
    <source>
        <dbReference type="ARBA" id="ARBA00005300"/>
    </source>
</evidence>
<dbReference type="Proteomes" id="UP001610563">
    <property type="component" value="Unassembled WGS sequence"/>
</dbReference>
<dbReference type="SUPFAM" id="SSF53098">
    <property type="entry name" value="Ribonuclease H-like"/>
    <property type="match status" value="1"/>
</dbReference>
<comment type="catalytic activity">
    <reaction evidence="1">
        <text>Endonucleolytic cleavage to 5'-phosphomonoester.</text>
        <dbReference type="EC" id="3.1.26.4"/>
    </reaction>
</comment>
<dbReference type="InterPro" id="IPR012337">
    <property type="entry name" value="RNaseH-like_sf"/>
</dbReference>
<name>A0ABR4GPC5_9EURO</name>
<evidence type="ECO:0000313" key="9">
    <source>
        <dbReference type="EMBL" id="KAL2800862.1"/>
    </source>
</evidence>
<sequence>MVYTMEIYVDGGCRGNGILGHRRRGRGHQETEWRLQGLHPGIAIGPHSDQPACRDHRLILALELVLEQRDKLDTNPRFDVTIYSDSRYAVGCMTEWLGKWEGNGWINSRGEEVANRDLIEEASDLDYRVRDIEDLSYCYIPREQNQYADNLCNERLDQEDQQGQQNGYSTDDSWY</sequence>
<evidence type="ECO:0000313" key="10">
    <source>
        <dbReference type="Proteomes" id="UP001610563"/>
    </source>
</evidence>
<dbReference type="EC" id="3.1.26.4" evidence="3"/>
<dbReference type="InterPro" id="IPR036397">
    <property type="entry name" value="RNaseH_sf"/>
</dbReference>
<dbReference type="Pfam" id="PF00075">
    <property type="entry name" value="RNase_H"/>
    <property type="match status" value="1"/>
</dbReference>
<protein>
    <recommendedName>
        <fullName evidence="3">ribonuclease H</fullName>
        <ecNumber evidence="3">3.1.26.4</ecNumber>
    </recommendedName>
</protein>
<reference evidence="9 10" key="1">
    <citation type="submission" date="2024-07" db="EMBL/GenBank/DDBJ databases">
        <title>Section-level genome sequencing and comparative genomics of Aspergillus sections Usti and Cavernicolus.</title>
        <authorList>
            <consortium name="Lawrence Berkeley National Laboratory"/>
            <person name="Nybo J.L."/>
            <person name="Vesth T.C."/>
            <person name="Theobald S."/>
            <person name="Frisvad J.C."/>
            <person name="Larsen T.O."/>
            <person name="Kjaerboelling I."/>
            <person name="Rothschild-Mancinelli K."/>
            <person name="Lyhne E.K."/>
            <person name="Kogle M.E."/>
            <person name="Barry K."/>
            <person name="Clum A."/>
            <person name="Na H."/>
            <person name="Ledsgaard L."/>
            <person name="Lin J."/>
            <person name="Lipzen A."/>
            <person name="Kuo A."/>
            <person name="Riley R."/>
            <person name="Mondo S."/>
            <person name="Labutti K."/>
            <person name="Haridas S."/>
            <person name="Pangalinan J."/>
            <person name="Salamov A.A."/>
            <person name="Simmons B.A."/>
            <person name="Magnuson J.K."/>
            <person name="Chen J."/>
            <person name="Drula E."/>
            <person name="Henrissat B."/>
            <person name="Wiebenga A."/>
            <person name="Lubbers R.J."/>
            <person name="Gomes A.C."/>
            <person name="Makela M.R."/>
            <person name="Stajich J."/>
            <person name="Grigoriev I.V."/>
            <person name="Mortensen U.H."/>
            <person name="De Vries R.P."/>
            <person name="Baker S.E."/>
            <person name="Andersen M.R."/>
        </authorList>
    </citation>
    <scope>NUCLEOTIDE SEQUENCE [LARGE SCALE GENOMIC DNA]</scope>
    <source>
        <strain evidence="9 10">CBS 209.92</strain>
    </source>
</reference>
<evidence type="ECO:0000256" key="7">
    <source>
        <dbReference type="ARBA" id="ARBA00022801"/>
    </source>
</evidence>
<organism evidence="9 10">
    <name type="scientific">Aspergillus keveii</name>
    <dbReference type="NCBI Taxonomy" id="714993"/>
    <lineage>
        <taxon>Eukaryota</taxon>
        <taxon>Fungi</taxon>
        <taxon>Dikarya</taxon>
        <taxon>Ascomycota</taxon>
        <taxon>Pezizomycotina</taxon>
        <taxon>Eurotiomycetes</taxon>
        <taxon>Eurotiomycetidae</taxon>
        <taxon>Eurotiales</taxon>
        <taxon>Aspergillaceae</taxon>
        <taxon>Aspergillus</taxon>
        <taxon>Aspergillus subgen. Nidulantes</taxon>
    </lineage>
</organism>
<keyword evidence="5" id="KW-0479">Metal-binding</keyword>